<dbReference type="SUPFAM" id="SSF53955">
    <property type="entry name" value="Lysozyme-like"/>
    <property type="match status" value="1"/>
</dbReference>
<dbReference type="InterPro" id="IPR001264">
    <property type="entry name" value="Glyco_trans_51"/>
</dbReference>
<dbReference type="Proteomes" id="UP000446866">
    <property type="component" value="Unassembled WGS sequence"/>
</dbReference>
<dbReference type="GO" id="GO:0046677">
    <property type="term" value="P:response to antibiotic"/>
    <property type="evidence" value="ECO:0007669"/>
    <property type="project" value="UniProtKB-KW"/>
</dbReference>
<evidence type="ECO:0000256" key="5">
    <source>
        <dbReference type="ARBA" id="ARBA00022679"/>
    </source>
</evidence>
<dbReference type="GO" id="GO:0008360">
    <property type="term" value="P:regulation of cell shape"/>
    <property type="evidence" value="ECO:0007669"/>
    <property type="project" value="UniProtKB-KW"/>
</dbReference>
<comment type="subcellular location">
    <subcellularLocation>
        <location evidence="1">Cell membrane</location>
        <topology evidence="1">Single-pass type II membrane protein</topology>
    </subcellularLocation>
</comment>
<feature type="signal peptide" evidence="16">
    <location>
        <begin position="1"/>
        <end position="26"/>
    </location>
</feature>
<evidence type="ECO:0000256" key="4">
    <source>
        <dbReference type="ARBA" id="ARBA00022676"/>
    </source>
</evidence>
<comment type="caution">
    <text evidence="18">The sequence shown here is derived from an EMBL/GenBank/DDBJ whole genome shotgun (WGS) entry which is preliminary data.</text>
</comment>
<keyword evidence="10" id="KW-1133">Transmembrane helix</keyword>
<keyword evidence="3" id="KW-1003">Cell membrane</keyword>
<dbReference type="InterPro" id="IPR023346">
    <property type="entry name" value="Lysozyme-like_dom_sf"/>
</dbReference>
<evidence type="ECO:0000313" key="18">
    <source>
        <dbReference type="EMBL" id="NBH61960.1"/>
    </source>
</evidence>
<dbReference type="InterPro" id="IPR036950">
    <property type="entry name" value="PBP_transglycosylase"/>
</dbReference>
<keyword evidence="11" id="KW-0472">Membrane</keyword>
<dbReference type="InterPro" id="IPR050396">
    <property type="entry name" value="Glycosyltr_51/Transpeptidase"/>
</dbReference>
<evidence type="ECO:0000256" key="13">
    <source>
        <dbReference type="ARBA" id="ARBA00023316"/>
    </source>
</evidence>
<gene>
    <name evidence="18" type="ORF">D0435_09880</name>
</gene>
<keyword evidence="9" id="KW-0573">Peptidoglycan synthesis</keyword>
<dbReference type="Pfam" id="PF00912">
    <property type="entry name" value="Transgly"/>
    <property type="match status" value="1"/>
</dbReference>
<evidence type="ECO:0000256" key="14">
    <source>
        <dbReference type="ARBA" id="ARBA00044770"/>
    </source>
</evidence>
<feature type="domain" description="Glycosyl transferase family 51" evidence="17">
    <location>
        <begin position="50"/>
        <end position="204"/>
    </location>
</feature>
<evidence type="ECO:0000256" key="1">
    <source>
        <dbReference type="ARBA" id="ARBA00004401"/>
    </source>
</evidence>
<evidence type="ECO:0000256" key="3">
    <source>
        <dbReference type="ARBA" id="ARBA00022475"/>
    </source>
</evidence>
<keyword evidence="13" id="KW-0961">Cell wall biogenesis/degradation</keyword>
<evidence type="ECO:0000256" key="12">
    <source>
        <dbReference type="ARBA" id="ARBA00023251"/>
    </source>
</evidence>
<keyword evidence="7" id="KW-0133">Cell shape</keyword>
<organism evidence="18 19">
    <name type="scientific">Anaerotruncus colihominis</name>
    <dbReference type="NCBI Taxonomy" id="169435"/>
    <lineage>
        <taxon>Bacteria</taxon>
        <taxon>Bacillati</taxon>
        <taxon>Bacillota</taxon>
        <taxon>Clostridia</taxon>
        <taxon>Eubacteriales</taxon>
        <taxon>Oscillospiraceae</taxon>
        <taxon>Anaerotruncus</taxon>
    </lineage>
</organism>
<evidence type="ECO:0000256" key="6">
    <source>
        <dbReference type="ARBA" id="ARBA00022692"/>
    </source>
</evidence>
<dbReference type="EC" id="2.4.99.28" evidence="14"/>
<dbReference type="EMBL" id="QXWK01000017">
    <property type="protein sequence ID" value="NBH61960.1"/>
    <property type="molecule type" value="Genomic_DNA"/>
</dbReference>
<keyword evidence="19" id="KW-1185">Reference proteome</keyword>
<evidence type="ECO:0000259" key="17">
    <source>
        <dbReference type="Pfam" id="PF00912"/>
    </source>
</evidence>
<evidence type="ECO:0000256" key="11">
    <source>
        <dbReference type="ARBA" id="ARBA00023136"/>
    </source>
</evidence>
<dbReference type="UniPathway" id="UPA00219"/>
<dbReference type="Gene3D" id="1.10.3810.10">
    <property type="entry name" value="Biosynthetic peptidoglycan transglycosylase-like"/>
    <property type="match status" value="1"/>
</dbReference>
<evidence type="ECO:0000256" key="2">
    <source>
        <dbReference type="ARBA" id="ARBA00018638"/>
    </source>
</evidence>
<evidence type="ECO:0000256" key="8">
    <source>
        <dbReference type="ARBA" id="ARBA00022968"/>
    </source>
</evidence>
<dbReference type="GO" id="GO:0030288">
    <property type="term" value="C:outer membrane-bounded periplasmic space"/>
    <property type="evidence" value="ECO:0007669"/>
    <property type="project" value="TreeGrafter"/>
</dbReference>
<keyword evidence="5 18" id="KW-0808">Transferase</keyword>
<dbReference type="PANTHER" id="PTHR32282">
    <property type="entry name" value="BINDING PROTEIN TRANSPEPTIDASE, PUTATIVE-RELATED"/>
    <property type="match status" value="1"/>
</dbReference>
<evidence type="ECO:0000256" key="16">
    <source>
        <dbReference type="SAM" id="SignalP"/>
    </source>
</evidence>
<feature type="chain" id="PRO_5032734880" description="Penicillin-binding protein 1A" evidence="16">
    <location>
        <begin position="27"/>
        <end position="210"/>
    </location>
</feature>
<accession>A0A845QIK3</accession>
<evidence type="ECO:0000256" key="9">
    <source>
        <dbReference type="ARBA" id="ARBA00022984"/>
    </source>
</evidence>
<dbReference type="GO" id="GO:0005886">
    <property type="term" value="C:plasma membrane"/>
    <property type="evidence" value="ECO:0007669"/>
    <property type="project" value="UniProtKB-SubCell"/>
</dbReference>
<dbReference type="GO" id="GO:0008955">
    <property type="term" value="F:peptidoglycan glycosyltransferase activity"/>
    <property type="evidence" value="ECO:0007669"/>
    <property type="project" value="UniProtKB-EC"/>
</dbReference>
<comment type="catalytic activity">
    <reaction evidence="15">
        <text>[GlcNAc-(1-&gt;4)-Mur2Ac(oyl-L-Ala-gamma-D-Glu-L-Lys-D-Ala-D-Ala)](n)-di-trans,octa-cis-undecaprenyl diphosphate + beta-D-GlcNAc-(1-&gt;4)-Mur2Ac(oyl-L-Ala-gamma-D-Glu-L-Lys-D-Ala-D-Ala)-di-trans,octa-cis-undecaprenyl diphosphate = [GlcNAc-(1-&gt;4)-Mur2Ac(oyl-L-Ala-gamma-D-Glu-L-Lys-D-Ala-D-Ala)](n+1)-di-trans,octa-cis-undecaprenyl diphosphate + di-trans,octa-cis-undecaprenyl diphosphate + H(+)</text>
        <dbReference type="Rhea" id="RHEA:23708"/>
        <dbReference type="Rhea" id="RHEA-COMP:9602"/>
        <dbReference type="Rhea" id="RHEA-COMP:9603"/>
        <dbReference type="ChEBI" id="CHEBI:15378"/>
        <dbReference type="ChEBI" id="CHEBI:58405"/>
        <dbReference type="ChEBI" id="CHEBI:60033"/>
        <dbReference type="ChEBI" id="CHEBI:78435"/>
        <dbReference type="EC" id="2.4.99.28"/>
    </reaction>
</comment>
<keyword evidence="8" id="KW-0735">Signal-anchor</keyword>
<evidence type="ECO:0000256" key="10">
    <source>
        <dbReference type="ARBA" id="ARBA00022989"/>
    </source>
</evidence>
<reference evidence="18 19" key="1">
    <citation type="submission" date="2018-08" db="EMBL/GenBank/DDBJ databases">
        <title>Murine metabolic-syndrome-specific gut microbial biobank.</title>
        <authorList>
            <person name="Liu C."/>
        </authorList>
    </citation>
    <scope>NUCLEOTIDE SEQUENCE [LARGE SCALE GENOMIC DNA]</scope>
    <source>
        <strain evidence="18 19">28</strain>
    </source>
</reference>
<dbReference type="PANTHER" id="PTHR32282:SF11">
    <property type="entry name" value="PENICILLIN-BINDING PROTEIN 1B"/>
    <property type="match status" value="1"/>
</dbReference>
<evidence type="ECO:0000256" key="15">
    <source>
        <dbReference type="ARBA" id="ARBA00049902"/>
    </source>
</evidence>
<keyword evidence="4" id="KW-0328">Glycosyltransferase</keyword>
<keyword evidence="12" id="KW-0046">Antibiotic resistance</keyword>
<keyword evidence="6" id="KW-0812">Transmembrane</keyword>
<protein>
    <recommendedName>
        <fullName evidence="2">Penicillin-binding protein 1A</fullName>
        <ecNumber evidence="14">2.4.99.28</ecNumber>
    </recommendedName>
</protein>
<sequence length="210" mass="23866">MGKGCFFMRKLFKVCLVLALACSIAAAPTVYRGYQLYKTAVEKVPLEEKVSEIRERDDYVPLSEMSDYFVEEIIKSEDKRFSWHFGIDPLAIARAVKNDIIAGSFVEGGSTITQQLAKNMYFDFEKVMERKVAEVFVAFHLEWDYSKDEILEMYLNCIYFGENCYGIKEAAGYYFGKTPDTLTSAQADSLVYTIKCPNLYNPVALAGETS</sequence>
<dbReference type="AlphaFoldDB" id="A0A845QIK3"/>
<evidence type="ECO:0000256" key="7">
    <source>
        <dbReference type="ARBA" id="ARBA00022960"/>
    </source>
</evidence>
<proteinExistence type="predicted"/>
<name>A0A845QIK3_9FIRM</name>
<evidence type="ECO:0000313" key="19">
    <source>
        <dbReference type="Proteomes" id="UP000446866"/>
    </source>
</evidence>
<dbReference type="GO" id="GO:0071555">
    <property type="term" value="P:cell wall organization"/>
    <property type="evidence" value="ECO:0007669"/>
    <property type="project" value="UniProtKB-KW"/>
</dbReference>
<dbReference type="GO" id="GO:0009252">
    <property type="term" value="P:peptidoglycan biosynthetic process"/>
    <property type="evidence" value="ECO:0007669"/>
    <property type="project" value="UniProtKB-UniPathway"/>
</dbReference>
<keyword evidence="16" id="KW-0732">Signal</keyword>